<proteinExistence type="predicted"/>
<dbReference type="EMBL" id="HF935720">
    <property type="protein sequence ID" value="CCX12596.1"/>
    <property type="molecule type" value="Genomic_DNA"/>
</dbReference>
<sequence length="358" mass="41827">MVSLVQTALNTLNLWDYRKSTAELIEILVNKYTPPEKTYVSVGRHFPPPAKIQKLLQTVIIQDDFWDNLCRTGLQRQVFYDAVLTGEDEVATQAAYQKFESARDACTTAYDDLLNENFAIERYREDIKRLANVIGTTYYEEMIGDKEGWKYLPRSYFFTTFLHALVGGTYKEEQKVHEAELQLHEATARSSFAAERDYRYPEDADYHVTVPLLDVENSEEMLRISFEAEYVKDRENGKTSDGLFKMIDLTKTDKHRKALKAFKKAVDEYHTALSGIHSIQVHRIQGFLDQVNQNEGGFGKLKRQLIQYIVKRWVWDYKRHEAKISEGYDIKPKDRYKKARRYGYLDSKGTNENMKTKT</sequence>
<dbReference type="Proteomes" id="UP000018144">
    <property type="component" value="Unassembled WGS sequence"/>
</dbReference>
<name>U4L5W5_PYROM</name>
<evidence type="ECO:0000313" key="2">
    <source>
        <dbReference type="Proteomes" id="UP000018144"/>
    </source>
</evidence>
<accession>U4L5W5</accession>
<organism evidence="1 2">
    <name type="scientific">Pyronema omphalodes (strain CBS 100304)</name>
    <name type="common">Pyronema confluens</name>
    <dbReference type="NCBI Taxonomy" id="1076935"/>
    <lineage>
        <taxon>Eukaryota</taxon>
        <taxon>Fungi</taxon>
        <taxon>Dikarya</taxon>
        <taxon>Ascomycota</taxon>
        <taxon>Pezizomycotina</taxon>
        <taxon>Pezizomycetes</taxon>
        <taxon>Pezizales</taxon>
        <taxon>Pyronemataceae</taxon>
        <taxon>Pyronema</taxon>
    </lineage>
</organism>
<dbReference type="AlphaFoldDB" id="U4L5W5"/>
<evidence type="ECO:0000313" key="1">
    <source>
        <dbReference type="EMBL" id="CCX12596.1"/>
    </source>
</evidence>
<protein>
    <submittedName>
        <fullName evidence="1">Uncharacterized protein</fullName>
    </submittedName>
</protein>
<keyword evidence="2" id="KW-1185">Reference proteome</keyword>
<gene>
    <name evidence="1" type="ORF">PCON_12190</name>
</gene>
<reference evidence="1 2" key="1">
    <citation type="journal article" date="2013" name="PLoS Genet.">
        <title>The genome and development-dependent transcriptomes of Pyronema confluens: a window into fungal evolution.</title>
        <authorList>
            <person name="Traeger S."/>
            <person name="Altegoer F."/>
            <person name="Freitag M."/>
            <person name="Gabaldon T."/>
            <person name="Kempken F."/>
            <person name="Kumar A."/>
            <person name="Marcet-Houben M."/>
            <person name="Poggeler S."/>
            <person name="Stajich J.E."/>
            <person name="Nowrousian M."/>
        </authorList>
    </citation>
    <scope>NUCLEOTIDE SEQUENCE [LARGE SCALE GENOMIC DNA]</scope>
    <source>
        <strain evidence="2">CBS 100304</strain>
        <tissue evidence="1">Vegetative mycelium</tissue>
    </source>
</reference>